<feature type="transmembrane region" description="Helical" evidence="1">
    <location>
        <begin position="55"/>
        <end position="78"/>
    </location>
</feature>
<organism evidence="4 5">
    <name type="scientific">Streptomyces polygonati</name>
    <dbReference type="NCBI Taxonomy" id="1617087"/>
    <lineage>
        <taxon>Bacteria</taxon>
        <taxon>Bacillati</taxon>
        <taxon>Actinomycetota</taxon>
        <taxon>Actinomycetes</taxon>
        <taxon>Kitasatosporales</taxon>
        <taxon>Streptomycetaceae</taxon>
        <taxon>Streptomyces</taxon>
    </lineage>
</organism>
<dbReference type="Pfam" id="PF13845">
    <property type="entry name" value="Septum_form"/>
    <property type="match status" value="1"/>
</dbReference>
<evidence type="ECO:0000256" key="1">
    <source>
        <dbReference type="SAM" id="Phobius"/>
    </source>
</evidence>
<keyword evidence="5" id="KW-1185">Reference proteome</keyword>
<feature type="transmembrane region" description="Helical" evidence="1">
    <location>
        <begin position="20"/>
        <end position="43"/>
    </location>
</feature>
<dbReference type="Pfam" id="PF13828">
    <property type="entry name" value="DUF4190"/>
    <property type="match status" value="1"/>
</dbReference>
<accession>A0ABV8HKY9</accession>
<dbReference type="Proteomes" id="UP001595765">
    <property type="component" value="Unassembled WGS sequence"/>
</dbReference>
<keyword evidence="1" id="KW-0472">Membrane</keyword>
<dbReference type="RefSeq" id="WP_386429774.1">
    <property type="nucleotide sequence ID" value="NZ_JBHSBB010000010.1"/>
</dbReference>
<feature type="domain" description="DUF4190" evidence="2">
    <location>
        <begin position="18"/>
        <end position="73"/>
    </location>
</feature>
<reference evidence="5" key="1">
    <citation type="journal article" date="2019" name="Int. J. Syst. Evol. Microbiol.">
        <title>The Global Catalogue of Microorganisms (GCM) 10K type strain sequencing project: providing services to taxonomists for standard genome sequencing and annotation.</title>
        <authorList>
            <consortium name="The Broad Institute Genomics Platform"/>
            <consortium name="The Broad Institute Genome Sequencing Center for Infectious Disease"/>
            <person name="Wu L."/>
            <person name="Ma J."/>
        </authorList>
    </citation>
    <scope>NUCLEOTIDE SEQUENCE [LARGE SCALE GENOMIC DNA]</scope>
    <source>
        <strain evidence="5">CGMCC 4.7237</strain>
    </source>
</reference>
<proteinExistence type="predicted"/>
<evidence type="ECO:0000259" key="3">
    <source>
        <dbReference type="Pfam" id="PF13845"/>
    </source>
</evidence>
<comment type="caution">
    <text evidence="4">The sequence shown here is derived from an EMBL/GenBank/DDBJ whole genome shotgun (WGS) entry which is preliminary data.</text>
</comment>
<gene>
    <name evidence="4" type="ORF">ACFO3J_14395</name>
</gene>
<dbReference type="InterPro" id="IPR025241">
    <property type="entry name" value="DUF4190"/>
</dbReference>
<evidence type="ECO:0000313" key="5">
    <source>
        <dbReference type="Proteomes" id="UP001595765"/>
    </source>
</evidence>
<name>A0ABV8HKY9_9ACTN</name>
<sequence>MPYPQQQGWYVQRPMNGLAVASLVTSLCCAYPVGLILGIVALVQIRRRGERGKGLAIAGVVVSAVMTVLAALLIALAVTGALDEGNTRVTDLVAGDCFNTVHGSLPADGGVGLRAATVDVVPCSDRHDAETFRVFPLNAGLDGGYPGQHEAAEAAGAQCADSADDYLAGNALSDSMDIYSFTPAEVSWDRGDRDVTCFFGSPSGKVTGSVADAGSGSGFGV</sequence>
<keyword evidence="1" id="KW-1133">Transmembrane helix</keyword>
<keyword evidence="1" id="KW-0812">Transmembrane</keyword>
<protein>
    <submittedName>
        <fullName evidence="4">DUF4190 domain-containing protein</fullName>
    </submittedName>
</protein>
<dbReference type="EMBL" id="JBHSBB010000010">
    <property type="protein sequence ID" value="MFC4032670.1"/>
    <property type="molecule type" value="Genomic_DNA"/>
</dbReference>
<dbReference type="InterPro" id="IPR026004">
    <property type="entry name" value="Septum_form"/>
</dbReference>
<evidence type="ECO:0000313" key="4">
    <source>
        <dbReference type="EMBL" id="MFC4032670.1"/>
    </source>
</evidence>
<feature type="domain" description="Septum formation-related" evidence="3">
    <location>
        <begin position="115"/>
        <end position="197"/>
    </location>
</feature>
<evidence type="ECO:0000259" key="2">
    <source>
        <dbReference type="Pfam" id="PF13828"/>
    </source>
</evidence>